<dbReference type="InterPro" id="IPR054692">
    <property type="entry name" value="LeuA-like_post-cat"/>
</dbReference>
<keyword evidence="4 5" id="KW-0808">Transferase</keyword>
<dbReference type="GO" id="GO:0005739">
    <property type="term" value="C:mitochondrion"/>
    <property type="evidence" value="ECO:0007669"/>
    <property type="project" value="TreeGrafter"/>
</dbReference>
<dbReference type="Pfam" id="PF22615">
    <property type="entry name" value="IPMS_D2"/>
    <property type="match status" value="1"/>
</dbReference>
<dbReference type="PROSITE" id="PS00815">
    <property type="entry name" value="AIPM_HOMOCIT_SYNTH_1"/>
    <property type="match status" value="1"/>
</dbReference>
<dbReference type="eggNOG" id="KOG2367">
    <property type="taxonomic scope" value="Eukaryota"/>
</dbReference>
<dbReference type="EC" id="2.3.3.13" evidence="3"/>
<dbReference type="InterPro" id="IPR013785">
    <property type="entry name" value="Aldolase_TIM"/>
</dbReference>
<dbReference type="SUPFAM" id="SSF51569">
    <property type="entry name" value="Aldolase"/>
    <property type="match status" value="1"/>
</dbReference>
<comment type="similarity">
    <text evidence="2">Belongs to the alpha-IPM synthase/homocitrate synthase family. LeuA type 2 subfamily.</text>
</comment>
<proteinExistence type="inferred from homology"/>
<evidence type="ECO:0000256" key="2">
    <source>
        <dbReference type="ARBA" id="ARBA00009767"/>
    </source>
</evidence>
<evidence type="ECO:0000313" key="8">
    <source>
        <dbReference type="Proteomes" id="UP000016931"/>
    </source>
</evidence>
<dbReference type="Gene3D" id="3.30.160.270">
    <property type="match status" value="1"/>
</dbReference>
<dbReference type="AlphaFoldDB" id="N1QIV9"/>
<dbReference type="GO" id="GO:0009098">
    <property type="term" value="P:L-leucine biosynthetic process"/>
    <property type="evidence" value="ECO:0007669"/>
    <property type="project" value="TreeGrafter"/>
</dbReference>
<dbReference type="InterPro" id="IPR036230">
    <property type="entry name" value="LeuA_allosteric_dom_sf"/>
</dbReference>
<dbReference type="OMA" id="FRNTKEQ"/>
<protein>
    <recommendedName>
        <fullName evidence="3">2-isopropylmalate synthase</fullName>
        <ecNumber evidence="3">2.3.3.13</ecNumber>
    </recommendedName>
</protein>
<evidence type="ECO:0000256" key="1">
    <source>
        <dbReference type="ARBA" id="ARBA00000064"/>
    </source>
</evidence>
<dbReference type="Pfam" id="PF00682">
    <property type="entry name" value="HMGL-like"/>
    <property type="match status" value="1"/>
</dbReference>
<dbReference type="PROSITE" id="PS50991">
    <property type="entry name" value="PYR_CT"/>
    <property type="match status" value="1"/>
</dbReference>
<dbReference type="Proteomes" id="UP000016931">
    <property type="component" value="Unassembled WGS sequence"/>
</dbReference>
<evidence type="ECO:0000256" key="4">
    <source>
        <dbReference type="ARBA" id="ARBA00022679"/>
    </source>
</evidence>
<dbReference type="NCBIfam" id="NF002991">
    <property type="entry name" value="PRK03739.1"/>
    <property type="match status" value="1"/>
</dbReference>
<dbReference type="HOGENOM" id="CLU_004588_3_2_1"/>
<organism evidence="7 8">
    <name type="scientific">Sphaerulina musiva (strain SO2202)</name>
    <name type="common">Poplar stem canker fungus</name>
    <name type="synonym">Septoria musiva</name>
    <dbReference type="NCBI Taxonomy" id="692275"/>
    <lineage>
        <taxon>Eukaryota</taxon>
        <taxon>Fungi</taxon>
        <taxon>Dikarya</taxon>
        <taxon>Ascomycota</taxon>
        <taxon>Pezizomycotina</taxon>
        <taxon>Dothideomycetes</taxon>
        <taxon>Dothideomycetidae</taxon>
        <taxon>Mycosphaerellales</taxon>
        <taxon>Mycosphaerellaceae</taxon>
        <taxon>Sphaerulina</taxon>
    </lineage>
</organism>
<keyword evidence="8" id="KW-1185">Reference proteome</keyword>
<comment type="catalytic activity">
    <reaction evidence="1">
        <text>3-methyl-2-oxobutanoate + acetyl-CoA + H2O = (2S)-2-isopropylmalate + CoA + H(+)</text>
        <dbReference type="Rhea" id="RHEA:21524"/>
        <dbReference type="ChEBI" id="CHEBI:1178"/>
        <dbReference type="ChEBI" id="CHEBI:11851"/>
        <dbReference type="ChEBI" id="CHEBI:15377"/>
        <dbReference type="ChEBI" id="CHEBI:15378"/>
        <dbReference type="ChEBI" id="CHEBI:57287"/>
        <dbReference type="ChEBI" id="CHEBI:57288"/>
        <dbReference type="EC" id="2.3.3.13"/>
    </reaction>
</comment>
<dbReference type="InterPro" id="IPR002034">
    <property type="entry name" value="AIPM/Hcit_synth_CS"/>
</dbReference>
<dbReference type="PANTHER" id="PTHR46911">
    <property type="match status" value="1"/>
</dbReference>
<dbReference type="PROSITE" id="PS00816">
    <property type="entry name" value="AIPM_HOMOCIT_SYNTH_2"/>
    <property type="match status" value="1"/>
</dbReference>
<accession>N1QIV9</accession>
<dbReference type="STRING" id="692275.N1QIV9"/>
<gene>
    <name evidence="7" type="ORF">SEPMUDRAFT_118282</name>
</gene>
<feature type="domain" description="Pyruvate carboxyltransferase" evidence="6">
    <location>
        <begin position="28"/>
        <end position="306"/>
    </location>
</feature>
<evidence type="ECO:0000259" key="6">
    <source>
        <dbReference type="PROSITE" id="PS50991"/>
    </source>
</evidence>
<dbReference type="InterPro" id="IPR000891">
    <property type="entry name" value="PYR_CT"/>
</dbReference>
<reference evidence="7 8" key="1">
    <citation type="journal article" date="2012" name="PLoS Pathog.">
        <title>Diverse lifestyles and strategies of plant pathogenesis encoded in the genomes of eighteen Dothideomycetes fungi.</title>
        <authorList>
            <person name="Ohm R.A."/>
            <person name="Feau N."/>
            <person name="Henrissat B."/>
            <person name="Schoch C.L."/>
            <person name="Horwitz B.A."/>
            <person name="Barry K.W."/>
            <person name="Condon B.J."/>
            <person name="Copeland A.C."/>
            <person name="Dhillon B."/>
            <person name="Glaser F."/>
            <person name="Hesse C.N."/>
            <person name="Kosti I."/>
            <person name="LaButti K."/>
            <person name="Lindquist E.A."/>
            <person name="Lucas S."/>
            <person name="Salamov A.A."/>
            <person name="Bradshaw R.E."/>
            <person name="Ciuffetti L."/>
            <person name="Hamelin R.C."/>
            <person name="Kema G.H.J."/>
            <person name="Lawrence C."/>
            <person name="Scott J.A."/>
            <person name="Spatafora J.W."/>
            <person name="Turgeon B.G."/>
            <person name="de Wit P.J.G.M."/>
            <person name="Zhong S."/>
            <person name="Goodwin S.B."/>
            <person name="Grigoriev I.V."/>
        </authorList>
    </citation>
    <scope>NUCLEOTIDE SEQUENCE [LARGE SCALE GENOMIC DNA]</scope>
    <source>
        <strain evidence="7 8">SO2202</strain>
    </source>
</reference>
<evidence type="ECO:0000256" key="3">
    <source>
        <dbReference type="ARBA" id="ARBA00012973"/>
    </source>
</evidence>
<evidence type="ECO:0000256" key="5">
    <source>
        <dbReference type="RuleBase" id="RU003523"/>
    </source>
</evidence>
<evidence type="ECO:0000313" key="7">
    <source>
        <dbReference type="EMBL" id="EMF12354.1"/>
    </source>
</evidence>
<dbReference type="Gene3D" id="3.20.20.70">
    <property type="entry name" value="Aldolase class I"/>
    <property type="match status" value="1"/>
</dbReference>
<dbReference type="GeneID" id="27898552"/>
<dbReference type="GO" id="GO:0003852">
    <property type="term" value="F:2-isopropylmalate synthase activity"/>
    <property type="evidence" value="ECO:0007669"/>
    <property type="project" value="UniProtKB-EC"/>
</dbReference>
<dbReference type="PANTHER" id="PTHR46911:SF1">
    <property type="entry name" value="2-ISOPROPYLMALATE SYNTHASE"/>
    <property type="match status" value="1"/>
</dbReference>
<dbReference type="RefSeq" id="XP_016760475.1">
    <property type="nucleotide sequence ID" value="XM_016901415.1"/>
</dbReference>
<name>N1QIV9_SPHMS</name>
<dbReference type="OrthoDB" id="418791at2759"/>
<sequence length="447" mass="49946">MESRYTSRPTTFDHTSREWPNKRLLKAPVIFSTDLRDGNQALPDPMTFEQKLEMYHLLVDIGFKEIEVGFPLASQLEFDFVRHLATTPGLVPDDVQIQVITLCREDAIKRAADALRGIKRVILQTYLPSSDNYRNTILQISEEEWIEQARKMTAYARSITKDSAQSEGTEWTYNFAFEDFSNARVDAVLRCAEAITDAWEPSANRDLMLTLAASMETIGPHVFADQVEYVHQNLSRRDQIRLSVHTHNDRGCAIASAELGALAGADRVEGCLFGNGERAGNMDTVTFALNMRTQGLETGLDMSRMDHIRRTVERITQIPVHPRAPYAGKYCLRAFSGGHQDAILKGVRLRAEAQAAGIETPYFPTWQVPYLPFDPSDTGCTLSDIIGVNSQSGKSAISWILLEKMGVVLAKQQAQEMAAVAKQSSSTVGRMLSTNEICDMYLQRVAT</sequence>
<dbReference type="EMBL" id="KB456265">
    <property type="protein sequence ID" value="EMF12354.1"/>
    <property type="molecule type" value="Genomic_DNA"/>
</dbReference>